<comment type="caution">
    <text evidence="1">The sequence shown here is derived from an EMBL/GenBank/DDBJ whole genome shotgun (WGS) entry which is preliminary data.</text>
</comment>
<name>A0A921SZU6_9FIRM</name>
<dbReference type="Proteomes" id="UP000776700">
    <property type="component" value="Unassembled WGS sequence"/>
</dbReference>
<dbReference type="AlphaFoldDB" id="A0A921SZU6"/>
<evidence type="ECO:0000313" key="2">
    <source>
        <dbReference type="Proteomes" id="UP000776700"/>
    </source>
</evidence>
<protein>
    <submittedName>
        <fullName evidence="1">Uncharacterized protein</fullName>
    </submittedName>
</protein>
<reference evidence="1" key="1">
    <citation type="journal article" date="2021" name="PeerJ">
        <title>Extensive microbial diversity within the chicken gut microbiome revealed by metagenomics and culture.</title>
        <authorList>
            <person name="Gilroy R."/>
            <person name="Ravi A."/>
            <person name="Getino M."/>
            <person name="Pursley I."/>
            <person name="Horton D.L."/>
            <person name="Alikhan N.F."/>
            <person name="Baker D."/>
            <person name="Gharbi K."/>
            <person name="Hall N."/>
            <person name="Watson M."/>
            <person name="Adriaenssens E.M."/>
            <person name="Foster-Nyarko E."/>
            <person name="Jarju S."/>
            <person name="Secka A."/>
            <person name="Antonio M."/>
            <person name="Oren A."/>
            <person name="Chaudhuri R.R."/>
            <person name="La Ragione R."/>
            <person name="Hildebrand F."/>
            <person name="Pallen M.J."/>
        </authorList>
    </citation>
    <scope>NUCLEOTIDE SEQUENCE</scope>
    <source>
        <strain evidence="1">1277</strain>
    </source>
</reference>
<dbReference type="EMBL" id="DYUB01000258">
    <property type="protein sequence ID" value="HJG97091.1"/>
    <property type="molecule type" value="Genomic_DNA"/>
</dbReference>
<evidence type="ECO:0000313" key="1">
    <source>
        <dbReference type="EMBL" id="HJG97091.1"/>
    </source>
</evidence>
<gene>
    <name evidence="1" type="ORF">K8V90_08335</name>
</gene>
<proteinExistence type="predicted"/>
<sequence length="152" mass="17818">MSMLIRKKRLIEGQYNIQIVEIKDHVSKQNDEGLIIKFKIKGEQNIYDTRISKKATFLIDKLADVLCGEDEEISYEDAIGKECMFEIKINKDFINLVNISKSQDVELDSEDIATDMESMFSDDVDDIYENYDFPDFEDEDFLNFEEDEEDLV</sequence>
<accession>A0A921SZU6</accession>
<reference evidence="1" key="2">
    <citation type="submission" date="2021-09" db="EMBL/GenBank/DDBJ databases">
        <authorList>
            <person name="Gilroy R."/>
        </authorList>
    </citation>
    <scope>NUCLEOTIDE SEQUENCE</scope>
    <source>
        <strain evidence="1">1277</strain>
    </source>
</reference>
<organism evidence="1 2">
    <name type="scientific">Romboutsia timonensis</name>
    <dbReference type="NCBI Taxonomy" id="1776391"/>
    <lineage>
        <taxon>Bacteria</taxon>
        <taxon>Bacillati</taxon>
        <taxon>Bacillota</taxon>
        <taxon>Clostridia</taxon>
        <taxon>Peptostreptococcales</taxon>
        <taxon>Peptostreptococcaceae</taxon>
        <taxon>Romboutsia</taxon>
    </lineage>
</organism>